<dbReference type="EMBL" id="CM042010">
    <property type="protein sequence ID" value="KAI3779496.1"/>
    <property type="molecule type" value="Genomic_DNA"/>
</dbReference>
<evidence type="ECO:0000313" key="1">
    <source>
        <dbReference type="EMBL" id="KAI3779496.1"/>
    </source>
</evidence>
<reference evidence="1 2" key="2">
    <citation type="journal article" date="2022" name="Mol. Ecol. Resour.">
        <title>The genomes of chicory, endive, great burdock and yacon provide insights into Asteraceae paleo-polyploidization history and plant inulin production.</title>
        <authorList>
            <person name="Fan W."/>
            <person name="Wang S."/>
            <person name="Wang H."/>
            <person name="Wang A."/>
            <person name="Jiang F."/>
            <person name="Liu H."/>
            <person name="Zhao H."/>
            <person name="Xu D."/>
            <person name="Zhang Y."/>
        </authorList>
    </citation>
    <scope>NUCLEOTIDE SEQUENCE [LARGE SCALE GENOMIC DNA]</scope>
    <source>
        <strain evidence="2">cv. Punajuju</strain>
        <tissue evidence="1">Leaves</tissue>
    </source>
</reference>
<protein>
    <submittedName>
        <fullName evidence="1">Uncharacterized protein</fullName>
    </submittedName>
</protein>
<keyword evidence="2" id="KW-1185">Reference proteome</keyword>
<sequence>MHSRSRRSKGYLFHFLRFVLRFGFGNEVVDSDFLRDGHELIDYAKSKLKCKPVHELIDYRHRGFLFCLSEPRPHTKAAPLSLLDFHVNLVRFRILLDHQYLHQPPFSKQVNNLQWTLASVPCVKALQLAFSFFFWYSCFYFQTCSLWMSFGVYVTGLLFETTSIVSFLLIAHGYSITSERLSIPERRAMAILGCVFYLILVGHRASIPYFSILLVLDYLLIFFVIFNHITQNLSLLREQLNFIEDEDVQEMHDAVYTKYLMFKKFKGAMNIVVIAKTADFFRFVVDPTSNIDYCNNWL</sequence>
<name>A0ACB9G8F1_CICIN</name>
<comment type="caution">
    <text evidence="1">The sequence shown here is derived from an EMBL/GenBank/DDBJ whole genome shotgun (WGS) entry which is preliminary data.</text>
</comment>
<gene>
    <name evidence="1" type="ORF">L2E82_09217</name>
</gene>
<reference evidence="2" key="1">
    <citation type="journal article" date="2022" name="Mol. Ecol. Resour.">
        <title>The genomes of chicory, endive, great burdock and yacon provide insights into Asteraceae palaeo-polyploidization history and plant inulin production.</title>
        <authorList>
            <person name="Fan W."/>
            <person name="Wang S."/>
            <person name="Wang H."/>
            <person name="Wang A."/>
            <person name="Jiang F."/>
            <person name="Liu H."/>
            <person name="Zhao H."/>
            <person name="Xu D."/>
            <person name="Zhang Y."/>
        </authorList>
    </citation>
    <scope>NUCLEOTIDE SEQUENCE [LARGE SCALE GENOMIC DNA]</scope>
    <source>
        <strain evidence="2">cv. Punajuju</strain>
    </source>
</reference>
<dbReference type="Proteomes" id="UP001055811">
    <property type="component" value="Linkage Group LG02"/>
</dbReference>
<accession>A0ACB9G8F1</accession>
<proteinExistence type="predicted"/>
<organism evidence="1 2">
    <name type="scientific">Cichorium intybus</name>
    <name type="common">Chicory</name>
    <dbReference type="NCBI Taxonomy" id="13427"/>
    <lineage>
        <taxon>Eukaryota</taxon>
        <taxon>Viridiplantae</taxon>
        <taxon>Streptophyta</taxon>
        <taxon>Embryophyta</taxon>
        <taxon>Tracheophyta</taxon>
        <taxon>Spermatophyta</taxon>
        <taxon>Magnoliopsida</taxon>
        <taxon>eudicotyledons</taxon>
        <taxon>Gunneridae</taxon>
        <taxon>Pentapetalae</taxon>
        <taxon>asterids</taxon>
        <taxon>campanulids</taxon>
        <taxon>Asterales</taxon>
        <taxon>Asteraceae</taxon>
        <taxon>Cichorioideae</taxon>
        <taxon>Cichorieae</taxon>
        <taxon>Cichoriinae</taxon>
        <taxon>Cichorium</taxon>
    </lineage>
</organism>
<evidence type="ECO:0000313" key="2">
    <source>
        <dbReference type="Proteomes" id="UP001055811"/>
    </source>
</evidence>